<dbReference type="EMBL" id="GBXM01051192">
    <property type="protein sequence ID" value="JAH57385.1"/>
    <property type="molecule type" value="Transcribed_RNA"/>
</dbReference>
<proteinExistence type="predicted"/>
<feature type="chain" id="PRO_5011850378" evidence="1">
    <location>
        <begin position="16"/>
        <end position="56"/>
    </location>
</feature>
<sequence>MHMLIVLLSSYGVNFLVPDESWVAVFQKLPRCSSRKSRHRRQLPPHFGCVLSKPVG</sequence>
<organism evidence="2">
    <name type="scientific">Anguilla anguilla</name>
    <name type="common">European freshwater eel</name>
    <name type="synonym">Muraena anguilla</name>
    <dbReference type="NCBI Taxonomy" id="7936"/>
    <lineage>
        <taxon>Eukaryota</taxon>
        <taxon>Metazoa</taxon>
        <taxon>Chordata</taxon>
        <taxon>Craniata</taxon>
        <taxon>Vertebrata</taxon>
        <taxon>Euteleostomi</taxon>
        <taxon>Actinopterygii</taxon>
        <taxon>Neopterygii</taxon>
        <taxon>Teleostei</taxon>
        <taxon>Anguilliformes</taxon>
        <taxon>Anguillidae</taxon>
        <taxon>Anguilla</taxon>
    </lineage>
</organism>
<evidence type="ECO:0000313" key="2">
    <source>
        <dbReference type="EMBL" id="JAH64898.1"/>
    </source>
</evidence>
<dbReference type="EMBL" id="GBXM01043679">
    <property type="protein sequence ID" value="JAH64898.1"/>
    <property type="molecule type" value="Transcribed_RNA"/>
</dbReference>
<protein>
    <submittedName>
        <fullName evidence="2">Uncharacterized protein</fullName>
    </submittedName>
</protein>
<keyword evidence="1" id="KW-0732">Signal</keyword>
<dbReference type="EMBL" id="GBXM01049545">
    <property type="protein sequence ID" value="JAH59032.1"/>
    <property type="molecule type" value="Transcribed_RNA"/>
</dbReference>
<reference evidence="2" key="2">
    <citation type="journal article" date="2015" name="Fish Shellfish Immunol.">
        <title>Early steps in the European eel (Anguilla anguilla)-Vibrio vulnificus interaction in the gills: Role of the RtxA13 toxin.</title>
        <authorList>
            <person name="Callol A."/>
            <person name="Pajuelo D."/>
            <person name="Ebbesson L."/>
            <person name="Teles M."/>
            <person name="MacKenzie S."/>
            <person name="Amaro C."/>
        </authorList>
    </citation>
    <scope>NUCLEOTIDE SEQUENCE</scope>
</reference>
<dbReference type="AlphaFoldDB" id="A0A0E9UIV1"/>
<evidence type="ECO:0000256" key="1">
    <source>
        <dbReference type="SAM" id="SignalP"/>
    </source>
</evidence>
<feature type="signal peptide" evidence="1">
    <location>
        <begin position="1"/>
        <end position="15"/>
    </location>
</feature>
<name>A0A0E9UIV1_ANGAN</name>
<reference evidence="2" key="1">
    <citation type="submission" date="2014-11" db="EMBL/GenBank/DDBJ databases">
        <authorList>
            <person name="Amaro Gonzalez C."/>
        </authorList>
    </citation>
    <scope>NUCLEOTIDE SEQUENCE</scope>
</reference>
<accession>A0A0E9UIV1</accession>